<gene>
    <name evidence="1" type="ORF">BcepNY3gene52</name>
</gene>
<protein>
    <submittedName>
        <fullName evidence="1">BcepNY3gp52</fullName>
    </submittedName>
</protein>
<reference evidence="1 2" key="1">
    <citation type="submission" date="2007-05" db="EMBL/GenBank/DDBJ databases">
        <title>Complete genomic sequence of phage BcepNY3, a new member of the Burkholderia phage Bcep781 family.</title>
        <authorList>
            <person name="Summer E.J."/>
            <person name="Orchard R.C."/>
            <person name="Attenhofer K."/>
            <person name="Coffey A."/>
            <person name="Gill J.J."/>
            <person name="Gonzalez C.F."/>
            <person name="Young R."/>
        </authorList>
    </citation>
    <scope>NUCLEOTIDE SEQUENCE [LARGE SCALE GENOMIC DNA]</scope>
</reference>
<keyword evidence="2" id="KW-1185">Reference proteome</keyword>
<evidence type="ECO:0000313" key="2">
    <source>
        <dbReference type="Proteomes" id="UP000001998"/>
    </source>
</evidence>
<dbReference type="RefSeq" id="YP_001294890.1">
    <property type="nucleotide sequence ID" value="NC_009604.1"/>
</dbReference>
<sequence>MDSLALDPATWDITTDAYGNLATVGDATPGDHSGGAYRMAQDVACRCMSWLGEVYYDTTQGVRYEQVLGLAPNLVLVQALFVNEALKVAPVAQAVANLTYTAGAQRRVTGQLVVSDGSVTTGVVQL</sequence>
<dbReference type="KEGG" id="vg:5291018"/>
<dbReference type="EMBL" id="EF602154">
    <property type="protein sequence ID" value="ABR10587.1"/>
    <property type="molecule type" value="Genomic_DNA"/>
</dbReference>
<proteinExistence type="predicted"/>
<organism evidence="1 2">
    <name type="scientific">Burkholderia phage BcepNY3</name>
    <dbReference type="NCBI Taxonomy" id="2881397"/>
    <lineage>
        <taxon>Viruses</taxon>
        <taxon>Duplodnaviria</taxon>
        <taxon>Heunggongvirae</taxon>
        <taxon>Uroviricota</taxon>
        <taxon>Caudoviricetes</taxon>
        <taxon>Naesvirus</taxon>
        <taxon>Naesvirus bcepNY3</taxon>
    </lineage>
</organism>
<evidence type="ECO:0000313" key="1">
    <source>
        <dbReference type="EMBL" id="ABR10587.1"/>
    </source>
</evidence>
<dbReference type="GeneID" id="5291018"/>
<dbReference type="Proteomes" id="UP000001998">
    <property type="component" value="Segment"/>
</dbReference>
<accession>A6N3G0</accession>
<name>A6N3G0_9CAUD</name>